<gene>
    <name evidence="1" type="ORF">SAMN04488693_101660</name>
</gene>
<dbReference type="STRING" id="335973.SAMN04488693_101660"/>
<organism evidence="1 2">
    <name type="scientific">Arthrobacter subterraneus</name>
    <dbReference type="NCBI Taxonomy" id="335973"/>
    <lineage>
        <taxon>Bacteria</taxon>
        <taxon>Bacillati</taxon>
        <taxon>Actinomycetota</taxon>
        <taxon>Actinomycetes</taxon>
        <taxon>Micrococcales</taxon>
        <taxon>Micrococcaceae</taxon>
        <taxon>Arthrobacter</taxon>
    </lineage>
</organism>
<evidence type="ECO:0000313" key="2">
    <source>
        <dbReference type="Proteomes" id="UP000199258"/>
    </source>
</evidence>
<proteinExistence type="predicted"/>
<reference evidence="1 2" key="1">
    <citation type="submission" date="2016-10" db="EMBL/GenBank/DDBJ databases">
        <authorList>
            <person name="de Groot N.N."/>
        </authorList>
    </citation>
    <scope>NUCLEOTIDE SEQUENCE [LARGE SCALE GENOMIC DNA]</scope>
    <source>
        <strain evidence="1 2">NP_1H</strain>
    </source>
</reference>
<dbReference type="RefSeq" id="WP_175460071.1">
    <property type="nucleotide sequence ID" value="NZ_FNDT01000001.1"/>
</dbReference>
<dbReference type="AlphaFoldDB" id="A0A1G8DNA6"/>
<accession>A0A1G8DNA6</accession>
<protein>
    <submittedName>
        <fullName evidence="1">Uncharacterized protein</fullName>
    </submittedName>
</protein>
<keyword evidence="2" id="KW-1185">Reference proteome</keyword>
<dbReference type="EMBL" id="FNDT01000001">
    <property type="protein sequence ID" value="SDH59075.1"/>
    <property type="molecule type" value="Genomic_DNA"/>
</dbReference>
<sequence length="48" mass="5395">MYAIGERPGIGSYRDEAGHTITLNRPADALPPCPRCTPWRITTWTRVP</sequence>
<name>A0A1G8DNA6_9MICC</name>
<dbReference type="Proteomes" id="UP000199258">
    <property type="component" value="Unassembled WGS sequence"/>
</dbReference>
<evidence type="ECO:0000313" key="1">
    <source>
        <dbReference type="EMBL" id="SDH59075.1"/>
    </source>
</evidence>